<protein>
    <submittedName>
        <fullName evidence="2">Uncharacterized protein</fullName>
    </submittedName>
</protein>
<organism evidence="2">
    <name type="scientific">viral metagenome</name>
    <dbReference type="NCBI Taxonomy" id="1070528"/>
    <lineage>
        <taxon>unclassified sequences</taxon>
        <taxon>metagenomes</taxon>
        <taxon>organismal metagenomes</taxon>
    </lineage>
</organism>
<evidence type="ECO:0000313" key="2">
    <source>
        <dbReference type="EMBL" id="QHT21489.1"/>
    </source>
</evidence>
<sequence>MKDYKEIERFLDYIDRHINGDVLLKGGEESTYPYAHYERLLDNIYEYTKFIFENKQKNKQRLAEDDNYSNEQEIVMEDKGMFNDIRDYFNGPPSESLHVVAPAGPREDPGKNSSQNDSISSLFSYEPSSKPSSMEYEKESDDTDFWGNPVKEEVKEVKKEPTDFWGNPVKEEVKEVKKEPTDFWGNHVKEEVKEVKKEPTDFWGNPVKEEVKEVKKEPTDFWGNPVKEEVKEEPTDFWGNPVKEVKEEIRELTSNGNNEGSRTLWESMTYTPSEEVVNKPNIEEVVPEPPKKRLLLKGEEMV</sequence>
<name>A0A6C0DZM5_9ZZZZ</name>
<dbReference type="EMBL" id="MN739693">
    <property type="protein sequence ID" value="QHT21489.1"/>
    <property type="molecule type" value="Genomic_DNA"/>
</dbReference>
<evidence type="ECO:0000256" key="1">
    <source>
        <dbReference type="SAM" id="MobiDB-lite"/>
    </source>
</evidence>
<reference evidence="2" key="1">
    <citation type="journal article" date="2020" name="Nature">
        <title>Giant virus diversity and host interactions through global metagenomics.</title>
        <authorList>
            <person name="Schulz F."/>
            <person name="Roux S."/>
            <person name="Paez-Espino D."/>
            <person name="Jungbluth S."/>
            <person name="Walsh D.A."/>
            <person name="Denef V.J."/>
            <person name="McMahon K.D."/>
            <person name="Konstantinidis K.T."/>
            <person name="Eloe-Fadrosh E.A."/>
            <person name="Kyrpides N.C."/>
            <person name="Woyke T."/>
        </authorList>
    </citation>
    <scope>NUCLEOTIDE SEQUENCE</scope>
    <source>
        <strain evidence="2">GVMAG-M-3300023174-92</strain>
    </source>
</reference>
<dbReference type="AlphaFoldDB" id="A0A6C0DZM5"/>
<accession>A0A6C0DZM5</accession>
<proteinExistence type="predicted"/>
<feature type="compositionally biased region" description="Polar residues" evidence="1">
    <location>
        <begin position="111"/>
        <end position="132"/>
    </location>
</feature>
<feature type="region of interest" description="Disordered" evidence="1">
    <location>
        <begin position="93"/>
        <end position="149"/>
    </location>
</feature>